<dbReference type="EMBL" id="CP001359">
    <property type="protein sequence ID" value="ACL66518.1"/>
    <property type="molecule type" value="Genomic_DNA"/>
</dbReference>
<dbReference type="InterPro" id="IPR011611">
    <property type="entry name" value="PfkB_dom"/>
</dbReference>
<gene>
    <name evidence="5" type="ordered locus">A2cp1_3183</name>
</gene>
<dbReference type="Proteomes" id="UP000007089">
    <property type="component" value="Chromosome"/>
</dbReference>
<dbReference type="HOGENOM" id="CLU_065902_1_0_7"/>
<dbReference type="RefSeq" id="WP_012634236.1">
    <property type="nucleotide sequence ID" value="NC_011891.1"/>
</dbReference>
<accession>B8JGB5</accession>
<dbReference type="PROSITE" id="PS00584">
    <property type="entry name" value="PFKB_KINASES_2"/>
    <property type="match status" value="1"/>
</dbReference>
<dbReference type="Gene3D" id="3.40.1190.20">
    <property type="match status" value="1"/>
</dbReference>
<dbReference type="GO" id="GO:0016301">
    <property type="term" value="F:kinase activity"/>
    <property type="evidence" value="ECO:0007669"/>
    <property type="project" value="UniProtKB-KW"/>
</dbReference>
<reference evidence="5" key="1">
    <citation type="submission" date="2009-01" db="EMBL/GenBank/DDBJ databases">
        <title>Complete sequence of Anaeromyxobacter dehalogenans 2CP-1.</title>
        <authorList>
            <consortium name="US DOE Joint Genome Institute"/>
            <person name="Lucas S."/>
            <person name="Copeland A."/>
            <person name="Lapidus A."/>
            <person name="Glavina del Rio T."/>
            <person name="Dalin E."/>
            <person name="Tice H."/>
            <person name="Bruce D."/>
            <person name="Goodwin L."/>
            <person name="Pitluck S."/>
            <person name="Saunders E."/>
            <person name="Brettin T."/>
            <person name="Detter J.C."/>
            <person name="Han C."/>
            <person name="Larimer F."/>
            <person name="Land M."/>
            <person name="Hauser L."/>
            <person name="Kyrpides N."/>
            <person name="Ovchinnikova G."/>
            <person name="Beliaev A.S."/>
            <person name="Richardson P."/>
        </authorList>
    </citation>
    <scope>NUCLEOTIDE SEQUENCE</scope>
    <source>
        <strain evidence="5">2CP-1</strain>
    </source>
</reference>
<dbReference type="SUPFAM" id="SSF53613">
    <property type="entry name" value="Ribokinase-like"/>
    <property type="match status" value="1"/>
</dbReference>
<name>B8JGB5_ANAD2</name>
<evidence type="ECO:0000256" key="2">
    <source>
        <dbReference type="ARBA" id="ARBA00022679"/>
    </source>
</evidence>
<dbReference type="Pfam" id="PF00294">
    <property type="entry name" value="PfkB"/>
    <property type="match status" value="1"/>
</dbReference>
<protein>
    <submittedName>
        <fullName evidence="5">PfkB domain protein</fullName>
    </submittedName>
</protein>
<dbReference type="AlphaFoldDB" id="B8JGB5"/>
<keyword evidence="2" id="KW-0808">Transferase</keyword>
<proteinExistence type="inferred from homology"/>
<dbReference type="InterPro" id="IPR002173">
    <property type="entry name" value="Carboh/pur_kinase_PfkB_CS"/>
</dbReference>
<evidence type="ECO:0000256" key="1">
    <source>
        <dbReference type="ARBA" id="ARBA00010688"/>
    </source>
</evidence>
<evidence type="ECO:0000313" key="5">
    <source>
        <dbReference type="EMBL" id="ACL66518.1"/>
    </source>
</evidence>
<sequence length="284" mass="28599">MSAAPRVLACGHVTLDRAGEAQVPGGSAWYAGHTWRGLGARVRVLTAAGPELPAAALAGLEAAVLPAPRTTAFENRYGAGGVRAQRVEAAAPPLDPGALPRGWREPDVLHLAPVLGEIDVPAFTAAVRARVVGLGMQGLVRAVLPGGEVAQPRWEPAPGALAGVDAVFVGEDDLRGQGDLVARLVRAVPIVVLTRGARGCEVIARGRARRVGVSPAREVDPTGAGDAFAAGFLFGLARGDAPVDAARLGAAAGAIAVEARGGGALDRMGEAHARAAAVPVLDGA</sequence>
<keyword evidence="3" id="KW-0418">Kinase</keyword>
<dbReference type="InterPro" id="IPR050306">
    <property type="entry name" value="PfkB_Carbo_kinase"/>
</dbReference>
<evidence type="ECO:0000313" key="6">
    <source>
        <dbReference type="Proteomes" id="UP000007089"/>
    </source>
</evidence>
<dbReference type="KEGG" id="acp:A2cp1_3183"/>
<evidence type="ECO:0000259" key="4">
    <source>
        <dbReference type="Pfam" id="PF00294"/>
    </source>
</evidence>
<organism evidence="5 6">
    <name type="scientific">Anaeromyxobacter dehalogenans (strain ATCC BAA-258 / DSM 21875 / 2CP-1)</name>
    <dbReference type="NCBI Taxonomy" id="455488"/>
    <lineage>
        <taxon>Bacteria</taxon>
        <taxon>Pseudomonadati</taxon>
        <taxon>Myxococcota</taxon>
        <taxon>Myxococcia</taxon>
        <taxon>Myxococcales</taxon>
        <taxon>Cystobacterineae</taxon>
        <taxon>Anaeromyxobacteraceae</taxon>
        <taxon>Anaeromyxobacter</taxon>
    </lineage>
</organism>
<dbReference type="InterPro" id="IPR029056">
    <property type="entry name" value="Ribokinase-like"/>
</dbReference>
<dbReference type="PANTHER" id="PTHR43085">
    <property type="entry name" value="HEXOKINASE FAMILY MEMBER"/>
    <property type="match status" value="1"/>
</dbReference>
<feature type="domain" description="Carbohydrate kinase PfkB" evidence="4">
    <location>
        <begin position="163"/>
        <end position="263"/>
    </location>
</feature>
<evidence type="ECO:0000256" key="3">
    <source>
        <dbReference type="ARBA" id="ARBA00022777"/>
    </source>
</evidence>
<comment type="similarity">
    <text evidence="1">Belongs to the carbohydrate kinase PfkB family.</text>
</comment>
<dbReference type="PANTHER" id="PTHR43085:SF57">
    <property type="entry name" value="CARBOHYDRATE KINASE PFKB DOMAIN-CONTAINING PROTEIN"/>
    <property type="match status" value="1"/>
</dbReference>
<keyword evidence="6" id="KW-1185">Reference proteome</keyword>